<dbReference type="AlphaFoldDB" id="A0A544T327"/>
<dbReference type="RefSeq" id="WP_142539643.1">
    <property type="nucleotide sequence ID" value="NZ_BMIE01000001.1"/>
</dbReference>
<feature type="domain" description="NAD-dependent epimerase/dehydratase" evidence="2">
    <location>
        <begin position="3"/>
        <end position="233"/>
    </location>
</feature>
<dbReference type="PANTHER" id="PTHR43000">
    <property type="entry name" value="DTDP-D-GLUCOSE 4,6-DEHYDRATASE-RELATED"/>
    <property type="match status" value="1"/>
</dbReference>
<dbReference type="OrthoDB" id="9771073at2"/>
<reference evidence="3 4" key="1">
    <citation type="submission" date="2019-05" db="EMBL/GenBank/DDBJ databases">
        <title>Psychrobacillus vulpis sp. nov., a new species isolated from feces of a red fox that inhabits in The Tablas de Daimiel Natural Park, Albacete, Spain.</title>
        <authorList>
            <person name="Rodriguez M."/>
            <person name="Reina J.C."/>
            <person name="Bejar V."/>
            <person name="Llamas I."/>
        </authorList>
    </citation>
    <scope>NUCLEOTIDE SEQUENCE [LARGE SCALE GENOMIC DNA]</scope>
    <source>
        <strain evidence="3 4">NEAU-3TGS17</strain>
    </source>
</reference>
<evidence type="ECO:0000259" key="2">
    <source>
        <dbReference type="Pfam" id="PF01370"/>
    </source>
</evidence>
<protein>
    <submittedName>
        <fullName evidence="3">NAD-dependent epimerase/dehydratase family protein</fullName>
    </submittedName>
</protein>
<dbReference type="Gene3D" id="3.40.50.720">
    <property type="entry name" value="NAD(P)-binding Rossmann-like Domain"/>
    <property type="match status" value="1"/>
</dbReference>
<dbReference type="InterPro" id="IPR036291">
    <property type="entry name" value="NAD(P)-bd_dom_sf"/>
</dbReference>
<dbReference type="InterPro" id="IPR001509">
    <property type="entry name" value="Epimerase_deHydtase"/>
</dbReference>
<evidence type="ECO:0000256" key="1">
    <source>
        <dbReference type="ARBA" id="ARBA00007637"/>
    </source>
</evidence>
<dbReference type="Proteomes" id="UP000317316">
    <property type="component" value="Unassembled WGS sequence"/>
</dbReference>
<sequence length="311" mass="34848">MKVLVTGGAGFIGSFIVEEVMDRGWEVIVVDDLSTGNLSFVPEGVSFYNVDICSPSLEHVFLLHNPDVVIHQAAQVSVEFSNHHPLKDCEINALGTLNILKLCAKYNVSKLVYASSAAVYGMAKEVPLTEEHNVLPISFYGLSKYTAEQYIHLYHKLYGLSYTILRYSNVYGMRQNMHSEAGVVSIFVNKAINNQTLTVYGDGSQTRDFIFVRDIAKANIQAAQYSGSETFNISTNQPISLNDLIVELQKSTNHLLEIDYKSARTGDIKDSYLSYELANHLLEWEPQTSFESGIKETIAYYQSLVKIEKFV</sequence>
<keyword evidence="4" id="KW-1185">Reference proteome</keyword>
<evidence type="ECO:0000313" key="3">
    <source>
        <dbReference type="EMBL" id="TQR11859.1"/>
    </source>
</evidence>
<dbReference type="SUPFAM" id="SSF51735">
    <property type="entry name" value="NAD(P)-binding Rossmann-fold domains"/>
    <property type="match status" value="1"/>
</dbReference>
<organism evidence="3 4">
    <name type="scientific">Psychrobacillus lasiicapitis</name>
    <dbReference type="NCBI Taxonomy" id="1636719"/>
    <lineage>
        <taxon>Bacteria</taxon>
        <taxon>Bacillati</taxon>
        <taxon>Bacillota</taxon>
        <taxon>Bacilli</taxon>
        <taxon>Bacillales</taxon>
        <taxon>Bacillaceae</taxon>
        <taxon>Psychrobacillus</taxon>
    </lineage>
</organism>
<name>A0A544T327_9BACI</name>
<proteinExistence type="inferred from homology"/>
<dbReference type="Pfam" id="PF01370">
    <property type="entry name" value="Epimerase"/>
    <property type="match status" value="1"/>
</dbReference>
<comment type="caution">
    <text evidence="3">The sequence shown here is derived from an EMBL/GenBank/DDBJ whole genome shotgun (WGS) entry which is preliminary data.</text>
</comment>
<comment type="similarity">
    <text evidence="1">Belongs to the NAD(P)-dependent epimerase/dehydratase family.</text>
</comment>
<dbReference type="EMBL" id="VDGH01000008">
    <property type="protein sequence ID" value="TQR11859.1"/>
    <property type="molecule type" value="Genomic_DNA"/>
</dbReference>
<evidence type="ECO:0000313" key="4">
    <source>
        <dbReference type="Proteomes" id="UP000317316"/>
    </source>
</evidence>
<dbReference type="Gene3D" id="3.90.25.10">
    <property type="entry name" value="UDP-galactose 4-epimerase, domain 1"/>
    <property type="match status" value="1"/>
</dbReference>
<accession>A0A544T327</accession>
<gene>
    <name evidence="3" type="ORF">FG382_14705</name>
</gene>